<dbReference type="InterPro" id="IPR036513">
    <property type="entry name" value="STAS_dom_sf"/>
</dbReference>
<proteinExistence type="predicted"/>
<keyword evidence="2 5" id="KW-0812">Transmembrane</keyword>
<dbReference type="PANTHER" id="PTHR11814">
    <property type="entry name" value="SULFATE TRANSPORTER"/>
    <property type="match status" value="1"/>
</dbReference>
<dbReference type="GO" id="GO:0055085">
    <property type="term" value="P:transmembrane transport"/>
    <property type="evidence" value="ECO:0007669"/>
    <property type="project" value="InterPro"/>
</dbReference>
<name>A0AA88HV16_ARTSF</name>
<dbReference type="GO" id="GO:0016020">
    <property type="term" value="C:membrane"/>
    <property type="evidence" value="ECO:0007669"/>
    <property type="project" value="UniProtKB-SubCell"/>
</dbReference>
<dbReference type="Proteomes" id="UP001187531">
    <property type="component" value="Unassembled WGS sequence"/>
</dbReference>
<feature type="domain" description="STAS" evidence="6">
    <location>
        <begin position="489"/>
        <end position="591"/>
    </location>
</feature>
<dbReference type="EMBL" id="JAVRJZ010000015">
    <property type="protein sequence ID" value="KAK2712636.1"/>
    <property type="molecule type" value="Genomic_DNA"/>
</dbReference>
<feature type="transmembrane region" description="Helical" evidence="5">
    <location>
        <begin position="449"/>
        <end position="476"/>
    </location>
</feature>
<dbReference type="InterPro" id="IPR011547">
    <property type="entry name" value="SLC26A/SulP_dom"/>
</dbReference>
<organism evidence="7 8">
    <name type="scientific">Artemia franciscana</name>
    <name type="common">Brine shrimp</name>
    <name type="synonym">Artemia sanfranciscana</name>
    <dbReference type="NCBI Taxonomy" id="6661"/>
    <lineage>
        <taxon>Eukaryota</taxon>
        <taxon>Metazoa</taxon>
        <taxon>Ecdysozoa</taxon>
        <taxon>Arthropoda</taxon>
        <taxon>Crustacea</taxon>
        <taxon>Branchiopoda</taxon>
        <taxon>Anostraca</taxon>
        <taxon>Artemiidae</taxon>
        <taxon>Artemia</taxon>
    </lineage>
</organism>
<feature type="transmembrane region" description="Helical" evidence="5">
    <location>
        <begin position="321"/>
        <end position="343"/>
    </location>
</feature>
<protein>
    <recommendedName>
        <fullName evidence="6">STAS domain-containing protein</fullName>
    </recommendedName>
</protein>
<evidence type="ECO:0000313" key="7">
    <source>
        <dbReference type="EMBL" id="KAK2712636.1"/>
    </source>
</evidence>
<dbReference type="SUPFAM" id="SSF52091">
    <property type="entry name" value="SpoIIaa-like"/>
    <property type="match status" value="1"/>
</dbReference>
<dbReference type="Pfam" id="PF00916">
    <property type="entry name" value="Sulfate_transp"/>
    <property type="match status" value="1"/>
</dbReference>
<comment type="subcellular location">
    <subcellularLocation>
        <location evidence="1">Membrane</location>
        <topology evidence="1">Multi-pass membrane protein</topology>
    </subcellularLocation>
</comment>
<feature type="transmembrane region" description="Helical" evidence="5">
    <location>
        <begin position="101"/>
        <end position="125"/>
    </location>
</feature>
<evidence type="ECO:0000256" key="3">
    <source>
        <dbReference type="ARBA" id="ARBA00022989"/>
    </source>
</evidence>
<feature type="transmembrane region" description="Helical" evidence="5">
    <location>
        <begin position="249"/>
        <end position="273"/>
    </location>
</feature>
<keyword evidence="4 5" id="KW-0472">Membrane</keyword>
<evidence type="ECO:0000256" key="1">
    <source>
        <dbReference type="ARBA" id="ARBA00004141"/>
    </source>
</evidence>
<comment type="caution">
    <text evidence="7">The sequence shown here is derived from an EMBL/GenBank/DDBJ whole genome shotgun (WGS) entry which is preliminary data.</text>
</comment>
<dbReference type="PROSITE" id="PS50801">
    <property type="entry name" value="STAS"/>
    <property type="match status" value="1"/>
</dbReference>
<gene>
    <name evidence="7" type="ORF">QYM36_011356</name>
</gene>
<keyword evidence="3 5" id="KW-1133">Transmembrane helix</keyword>
<reference evidence="7" key="1">
    <citation type="submission" date="2023-07" db="EMBL/GenBank/DDBJ databases">
        <title>Chromosome-level genome assembly of Artemia franciscana.</title>
        <authorList>
            <person name="Jo E."/>
        </authorList>
    </citation>
    <scope>NUCLEOTIDE SEQUENCE</scope>
    <source>
        <tissue evidence="7">Whole body</tissue>
    </source>
</reference>
<feature type="transmembrane region" description="Helical" evidence="5">
    <location>
        <begin position="420"/>
        <end position="437"/>
    </location>
</feature>
<evidence type="ECO:0000259" key="6">
    <source>
        <dbReference type="PROSITE" id="PS50801"/>
    </source>
</evidence>
<feature type="transmembrane region" description="Helical" evidence="5">
    <location>
        <begin position="131"/>
        <end position="150"/>
    </location>
</feature>
<dbReference type="Gene3D" id="3.30.750.24">
    <property type="entry name" value="STAS domain"/>
    <property type="match status" value="1"/>
</dbReference>
<evidence type="ECO:0000256" key="2">
    <source>
        <dbReference type="ARBA" id="ARBA00022692"/>
    </source>
</evidence>
<dbReference type="AlphaFoldDB" id="A0AA88HV16"/>
<feature type="transmembrane region" description="Helical" evidence="5">
    <location>
        <begin position="210"/>
        <end position="228"/>
    </location>
</feature>
<dbReference type="InterPro" id="IPR001902">
    <property type="entry name" value="SLC26A/SulP_fam"/>
</dbReference>
<evidence type="ECO:0000313" key="8">
    <source>
        <dbReference type="Proteomes" id="UP001187531"/>
    </source>
</evidence>
<accession>A0AA88HV16</accession>
<dbReference type="Pfam" id="PF01740">
    <property type="entry name" value="STAS"/>
    <property type="match status" value="1"/>
</dbReference>
<dbReference type="CDD" id="cd07042">
    <property type="entry name" value="STAS_SulP_like_sulfate_transporter"/>
    <property type="match status" value="1"/>
</dbReference>
<sequence length="591" mass="63544">MNPVSVRLVTMNSFEVETTQGVGRKKSFLQTKKEKIFRKKTLYSRLPILQWLPQFKVDNLLSDLIAGFSVGLTLVPQSLAYATVGGLPPQYGLYASIMGGFVYALLGGTRSLAIGPVALLAITIYPSVTKFGPQVAVFLCFTSGLIELILGLFNLGFFLDFISLAVIDGFTSAAALTISSTQLKSLFGLNYKSDGFLHAIVQLFRNINDVRLADTIMGMTALVALFGMRALGRVKVSGFSTKSKIISKLIWFVSTARNAICVFVCAGIAVATYDAESDGNLKLIGNITSGLPPFDVPPFQLTNVTTGEIILSFPELLSATGFSMIILPLVAILEAVAIAKAFAGGKKKVDASQEIIAIGASNVVGSFFSSFPVTGSFSRTAVNEASGVQTPISGVITSIIVILAAQFLTPYFYYIPKASLAAVIVGAVIVMVEYHVIMPMWRTKKSDLIPFATTFFSGLLFGLELGIIVGTFVHLFMMSFANARPPIEIGVTRKEAGATVVVQPRESLVFPAADYFSNIVKKAISKEEHVTTVIFDLAYVNRLDFATAKTLKGLSDNFASSNIEVLAINVMPKALEVLEGIQPKNMNITIS</sequence>
<keyword evidence="8" id="KW-1185">Reference proteome</keyword>
<dbReference type="InterPro" id="IPR002645">
    <property type="entry name" value="STAS_dom"/>
</dbReference>
<evidence type="ECO:0000256" key="5">
    <source>
        <dbReference type="SAM" id="Phobius"/>
    </source>
</evidence>
<evidence type="ECO:0000256" key="4">
    <source>
        <dbReference type="ARBA" id="ARBA00023136"/>
    </source>
</evidence>
<feature type="transmembrane region" description="Helical" evidence="5">
    <location>
        <begin position="355"/>
        <end position="372"/>
    </location>
</feature>
<feature type="transmembrane region" description="Helical" evidence="5">
    <location>
        <begin position="392"/>
        <end position="413"/>
    </location>
</feature>